<proteinExistence type="predicted"/>
<gene>
    <name evidence="1" type="primary">ORF23097</name>
</gene>
<name>A0A0B6YEA0_9EUPU</name>
<dbReference type="AlphaFoldDB" id="A0A0B6YEA0"/>
<dbReference type="EMBL" id="HACG01007687">
    <property type="protein sequence ID" value="CEK54552.1"/>
    <property type="molecule type" value="Transcribed_RNA"/>
</dbReference>
<sequence>NFVLAYVTEKFLIDSELVRKKIGSCLTRCWPSQDLAYHKIESEIEKDRSWPPVSDKKVDLAEVFQRLDNVQQYPSEVDKDRACLEDVLDSDNE</sequence>
<protein>
    <submittedName>
        <fullName evidence="1">Uncharacterized protein</fullName>
    </submittedName>
</protein>
<feature type="non-terminal residue" evidence="1">
    <location>
        <position position="93"/>
    </location>
</feature>
<accession>A0A0B6YEA0</accession>
<evidence type="ECO:0000313" key="1">
    <source>
        <dbReference type="EMBL" id="CEK54552.1"/>
    </source>
</evidence>
<reference evidence="1" key="1">
    <citation type="submission" date="2014-12" db="EMBL/GenBank/DDBJ databases">
        <title>Insight into the proteome of Arion vulgaris.</title>
        <authorList>
            <person name="Aradska J."/>
            <person name="Bulat T."/>
            <person name="Smidak R."/>
            <person name="Sarate P."/>
            <person name="Gangsoo J."/>
            <person name="Sialana F."/>
            <person name="Bilban M."/>
            <person name="Lubec G."/>
        </authorList>
    </citation>
    <scope>NUCLEOTIDE SEQUENCE</scope>
    <source>
        <tissue evidence="1">Skin</tissue>
    </source>
</reference>
<organism evidence="1">
    <name type="scientific">Arion vulgaris</name>
    <dbReference type="NCBI Taxonomy" id="1028688"/>
    <lineage>
        <taxon>Eukaryota</taxon>
        <taxon>Metazoa</taxon>
        <taxon>Spiralia</taxon>
        <taxon>Lophotrochozoa</taxon>
        <taxon>Mollusca</taxon>
        <taxon>Gastropoda</taxon>
        <taxon>Heterobranchia</taxon>
        <taxon>Euthyneura</taxon>
        <taxon>Panpulmonata</taxon>
        <taxon>Eupulmonata</taxon>
        <taxon>Stylommatophora</taxon>
        <taxon>Helicina</taxon>
        <taxon>Arionoidea</taxon>
        <taxon>Arionidae</taxon>
        <taxon>Arion</taxon>
    </lineage>
</organism>
<feature type="non-terminal residue" evidence="1">
    <location>
        <position position="1"/>
    </location>
</feature>